<reference evidence="3" key="1">
    <citation type="journal article" date="2019" name="Int. J. Syst. Evol. Microbiol.">
        <title>The Global Catalogue of Microorganisms (GCM) 10K type strain sequencing project: providing services to taxonomists for standard genome sequencing and annotation.</title>
        <authorList>
            <consortium name="The Broad Institute Genomics Platform"/>
            <consortium name="The Broad Institute Genome Sequencing Center for Infectious Disease"/>
            <person name="Wu L."/>
            <person name="Ma J."/>
        </authorList>
    </citation>
    <scope>NUCLEOTIDE SEQUENCE [LARGE SCALE GENOMIC DNA]</scope>
    <source>
        <strain evidence="3">KCTC 42986</strain>
    </source>
</reference>
<evidence type="ECO:0008006" key="4">
    <source>
        <dbReference type="Google" id="ProtNLM"/>
    </source>
</evidence>
<organism evidence="2 3">
    <name type="scientific">Undibacterium arcticum</name>
    <dbReference type="NCBI Taxonomy" id="1762892"/>
    <lineage>
        <taxon>Bacteria</taxon>
        <taxon>Pseudomonadati</taxon>
        <taxon>Pseudomonadota</taxon>
        <taxon>Betaproteobacteria</taxon>
        <taxon>Burkholderiales</taxon>
        <taxon>Oxalobacteraceae</taxon>
        <taxon>Undibacterium</taxon>
    </lineage>
</organism>
<evidence type="ECO:0000313" key="2">
    <source>
        <dbReference type="EMBL" id="MFC3110232.1"/>
    </source>
</evidence>
<dbReference type="Proteomes" id="UP001595530">
    <property type="component" value="Unassembled WGS sequence"/>
</dbReference>
<protein>
    <recommendedName>
        <fullName evidence="4">Hydrolase or metal-binding protein</fullName>
    </recommendedName>
</protein>
<dbReference type="RefSeq" id="WP_390332579.1">
    <property type="nucleotide sequence ID" value="NZ_JBHRTP010000071.1"/>
</dbReference>
<dbReference type="InterPro" id="IPR043991">
    <property type="entry name" value="Gp3-like"/>
</dbReference>
<keyword evidence="3" id="KW-1185">Reference proteome</keyword>
<evidence type="ECO:0000256" key="1">
    <source>
        <dbReference type="SAM" id="MobiDB-lite"/>
    </source>
</evidence>
<evidence type="ECO:0000313" key="3">
    <source>
        <dbReference type="Proteomes" id="UP001595530"/>
    </source>
</evidence>
<feature type="compositionally biased region" description="Polar residues" evidence="1">
    <location>
        <begin position="280"/>
        <end position="299"/>
    </location>
</feature>
<comment type="caution">
    <text evidence="2">The sequence shown here is derived from an EMBL/GenBank/DDBJ whole genome shotgun (WGS) entry which is preliminary data.</text>
</comment>
<proteinExistence type="predicted"/>
<dbReference type="Pfam" id="PF18897">
    <property type="entry name" value="Gp3-like"/>
    <property type="match status" value="1"/>
</dbReference>
<feature type="region of interest" description="Disordered" evidence="1">
    <location>
        <begin position="277"/>
        <end position="300"/>
    </location>
</feature>
<name>A0ABV7F8Z6_9BURK</name>
<sequence length="342" mass="37815">MLHNIAYVTPVLGAIRLGHMEERNGKRLPQKDDFFSITGLHKEVGQWVPDPLQKATLEQQSETADQKLRAIPVRVLYADPELNSSERYEAYDIEKKRLVCAGDGKNAKRIEDNGTISEIPCPGDAYCEFGRHNRCGIFGRALFQIAGQTDQMGAYILRTASYNAVNTLRSKLVGLNALFGDRLPFVPLKLVMRTKSSPLSMNTPFYYPDLELDGDIVELAKQAEVQRQKMVDAGLDRSAFESKMKTLRNNGPFEDPSEIFEDREEFLGATEIVIKGEGSELSTTSQDGSTSNGAKTVRTTPFPRKTKLQQALALHDISAIYAVPGQPGAAEISSLSHGTHPN</sequence>
<dbReference type="EMBL" id="JBHRTP010000071">
    <property type="protein sequence ID" value="MFC3110232.1"/>
    <property type="molecule type" value="Genomic_DNA"/>
</dbReference>
<gene>
    <name evidence="2" type="ORF">ACFOFO_20085</name>
</gene>
<accession>A0ABV7F8Z6</accession>